<dbReference type="PROSITE" id="PS00798">
    <property type="entry name" value="ALDOKETO_REDUCTASE_1"/>
    <property type="match status" value="1"/>
</dbReference>
<keyword evidence="3" id="KW-1185">Reference proteome</keyword>
<evidence type="ECO:0000313" key="2">
    <source>
        <dbReference type="EMBL" id="KAK9027643.1"/>
    </source>
</evidence>
<feature type="domain" description="NADP-dependent oxidoreductase" evidence="1">
    <location>
        <begin position="36"/>
        <end position="303"/>
    </location>
</feature>
<organism evidence="2 3">
    <name type="scientific">Hibiscus sabdariffa</name>
    <name type="common">roselle</name>
    <dbReference type="NCBI Taxonomy" id="183260"/>
    <lineage>
        <taxon>Eukaryota</taxon>
        <taxon>Viridiplantae</taxon>
        <taxon>Streptophyta</taxon>
        <taxon>Embryophyta</taxon>
        <taxon>Tracheophyta</taxon>
        <taxon>Spermatophyta</taxon>
        <taxon>Magnoliopsida</taxon>
        <taxon>eudicotyledons</taxon>
        <taxon>Gunneridae</taxon>
        <taxon>Pentapetalae</taxon>
        <taxon>rosids</taxon>
        <taxon>malvids</taxon>
        <taxon>Malvales</taxon>
        <taxon>Malvaceae</taxon>
        <taxon>Malvoideae</taxon>
        <taxon>Hibiscus</taxon>
    </lineage>
</organism>
<gene>
    <name evidence="2" type="ORF">V6N11_067468</name>
</gene>
<comment type="caution">
    <text evidence="2">The sequence shown here is derived from an EMBL/GenBank/DDBJ whole genome shotgun (WGS) entry which is preliminary data.</text>
</comment>
<dbReference type="SUPFAM" id="SSF51430">
    <property type="entry name" value="NAD(P)-linked oxidoreductase"/>
    <property type="match status" value="1"/>
</dbReference>
<dbReference type="InterPro" id="IPR036812">
    <property type="entry name" value="NAD(P)_OxRdtase_dom_sf"/>
</dbReference>
<protein>
    <recommendedName>
        <fullName evidence="1">NADP-dependent oxidoreductase domain-containing protein</fullName>
    </recommendedName>
</protein>
<dbReference type="PROSITE" id="PS00063">
    <property type="entry name" value="ALDOKETO_REDUCTASE_3"/>
    <property type="match status" value="1"/>
</dbReference>
<sequence length="332" mass="37259">MASIPDCALRWSGQRMPVLGFGTASDRVEESGLVTKQALLQAIKLGYRHFDTASLYGSESALGEAIIEALSLGLIKSRNELFITSKLWCTHGYADLVLPALKTSLQNLKLDYLDLYLIHWPICLKEKSEGVSGDKFWQNAFTNNKEYVVLPMDVSSVWAAMEDCQRLGFTKSIGLSNFTCKKVADILSVAKIPPVVNQVEMNPLWQQKKLKDFCHGNGILLSAFSPLGAVGTSWGSNRVMDCELLKEIAKFKGKTVAQVCLRWAYEQGVSIIVKSFNAERMKQNLEIFDWSLSEDELKMMDQIPQNRGIRNEDFVSEDGPFKTLEELWDGEI</sequence>
<accession>A0ABR2SQV3</accession>
<reference evidence="2 3" key="1">
    <citation type="journal article" date="2024" name="G3 (Bethesda)">
        <title>Genome assembly of Hibiscus sabdariffa L. provides insights into metabolisms of medicinal natural products.</title>
        <authorList>
            <person name="Kim T."/>
        </authorList>
    </citation>
    <scope>NUCLEOTIDE SEQUENCE [LARGE SCALE GENOMIC DNA]</scope>
    <source>
        <strain evidence="2">TK-2024</strain>
        <tissue evidence="2">Old leaves</tissue>
    </source>
</reference>
<dbReference type="Gene3D" id="3.20.20.100">
    <property type="entry name" value="NADP-dependent oxidoreductase domain"/>
    <property type="match status" value="1"/>
</dbReference>
<dbReference type="Proteomes" id="UP001396334">
    <property type="component" value="Unassembled WGS sequence"/>
</dbReference>
<proteinExistence type="predicted"/>
<dbReference type="Pfam" id="PF00248">
    <property type="entry name" value="Aldo_ket_red"/>
    <property type="match status" value="1"/>
</dbReference>
<dbReference type="InterPro" id="IPR023210">
    <property type="entry name" value="NADP_OxRdtase_dom"/>
</dbReference>
<evidence type="ECO:0000313" key="3">
    <source>
        <dbReference type="Proteomes" id="UP001396334"/>
    </source>
</evidence>
<evidence type="ECO:0000259" key="1">
    <source>
        <dbReference type="Pfam" id="PF00248"/>
    </source>
</evidence>
<dbReference type="InterPro" id="IPR020471">
    <property type="entry name" value="AKR"/>
</dbReference>
<dbReference type="PRINTS" id="PR00069">
    <property type="entry name" value="ALDKETRDTASE"/>
</dbReference>
<dbReference type="PROSITE" id="PS00062">
    <property type="entry name" value="ALDOKETO_REDUCTASE_2"/>
    <property type="match status" value="1"/>
</dbReference>
<name>A0ABR2SQV3_9ROSI</name>
<dbReference type="EMBL" id="JBBPBN010000012">
    <property type="protein sequence ID" value="KAK9027643.1"/>
    <property type="molecule type" value="Genomic_DNA"/>
</dbReference>
<dbReference type="PIRSF" id="PIRSF000097">
    <property type="entry name" value="AKR"/>
    <property type="match status" value="1"/>
</dbReference>
<dbReference type="InterPro" id="IPR018170">
    <property type="entry name" value="Aldo/ket_reductase_CS"/>
</dbReference>
<dbReference type="PANTHER" id="PTHR11732">
    <property type="entry name" value="ALDO/KETO REDUCTASE"/>
    <property type="match status" value="1"/>
</dbReference>